<dbReference type="AlphaFoldDB" id="Q21NK5"/>
<evidence type="ECO:0000313" key="2">
    <source>
        <dbReference type="Proteomes" id="UP000001947"/>
    </source>
</evidence>
<evidence type="ECO:0000313" key="1">
    <source>
        <dbReference type="EMBL" id="ABD79724.1"/>
    </source>
</evidence>
<reference evidence="1 2" key="1">
    <citation type="journal article" date="2008" name="PLoS Genet.">
        <title>Complete genome sequence of the complex carbohydrate-degrading marine bacterium, Saccharophagus degradans strain 2-40 T.</title>
        <authorList>
            <person name="Weiner R.M."/>
            <person name="Taylor L.E.II."/>
            <person name="Henrissat B."/>
            <person name="Hauser L."/>
            <person name="Land M."/>
            <person name="Coutinho P.M."/>
            <person name="Rancurel C."/>
            <person name="Saunders E.H."/>
            <person name="Longmire A.G."/>
            <person name="Zhang H."/>
            <person name="Bayer E.A."/>
            <person name="Gilbert H.J."/>
            <person name="Larimer F."/>
            <person name="Zhulin I.B."/>
            <person name="Ekborg N.A."/>
            <person name="Lamed R."/>
            <person name="Richardson P.M."/>
            <person name="Borovok I."/>
            <person name="Hutcheson S."/>
        </authorList>
    </citation>
    <scope>NUCLEOTIDE SEQUENCE [LARGE SCALE GENOMIC DNA]</scope>
    <source>
        <strain evidence="2">2-40 / ATCC 43961 / DSM 17024</strain>
    </source>
</reference>
<dbReference type="STRING" id="203122.Sde_0460"/>
<dbReference type="HOGENOM" id="CLU_1309370_0_0_6"/>
<name>Q21NK5_SACD2</name>
<dbReference type="eggNOG" id="COG2849">
    <property type="taxonomic scope" value="Bacteria"/>
</dbReference>
<gene>
    <name evidence="1" type="ordered locus">Sde_0460</name>
</gene>
<organism evidence="1 2">
    <name type="scientific">Saccharophagus degradans (strain 2-40 / ATCC 43961 / DSM 17024)</name>
    <dbReference type="NCBI Taxonomy" id="203122"/>
    <lineage>
        <taxon>Bacteria</taxon>
        <taxon>Pseudomonadati</taxon>
        <taxon>Pseudomonadota</taxon>
        <taxon>Gammaproteobacteria</taxon>
        <taxon>Cellvibrionales</taxon>
        <taxon>Cellvibrionaceae</taxon>
        <taxon>Saccharophagus</taxon>
    </lineage>
</organism>
<dbReference type="SUPFAM" id="SSF82185">
    <property type="entry name" value="Histone H3 K4-specific methyltransferase SET7/9 N-terminal domain"/>
    <property type="match status" value="1"/>
</dbReference>
<proteinExistence type="predicted"/>
<keyword evidence="2" id="KW-1185">Reference proteome</keyword>
<dbReference type="EMBL" id="CP000282">
    <property type="protein sequence ID" value="ABD79724.1"/>
    <property type="molecule type" value="Genomic_DNA"/>
</dbReference>
<sequence length="210" mass="24825">MHNNTLKHRFGLRPPLDAQSSACLCICFANCCTNQLHFVRRLAMRYNSLVGRLENVKESVLSLLPNREKVFHLIWDTLEGPLDPELHEFLLSNVELYGSWKEKHRSNGNPAYKGWVYKQRKQGHWLYWYKNGKVHKDVFYRNNEYHGVCEVHKTDGSYEVCEYYKGKLNGERLRYNSEGILFQKWRYEMGESKDFEGPVELGLYKNGPEL</sequence>
<dbReference type="Gene3D" id="2.20.110.10">
    <property type="entry name" value="Histone H3 K4-specific methyltransferase SET7/9 N-terminal domain"/>
    <property type="match status" value="1"/>
</dbReference>
<accession>Q21NK5</accession>
<dbReference type="KEGG" id="sde:Sde_0460"/>
<protein>
    <submittedName>
        <fullName evidence="1">Uncharacterized protein</fullName>
    </submittedName>
</protein>
<dbReference type="Proteomes" id="UP000001947">
    <property type="component" value="Chromosome"/>
</dbReference>